<reference evidence="2" key="1">
    <citation type="submission" date="2016-05" db="EMBL/GenBank/DDBJ databases">
        <authorList>
            <person name="Lavstsen T."/>
            <person name="Jespersen J.S."/>
        </authorList>
    </citation>
    <scope>NUCLEOTIDE SEQUENCE</scope>
    <source>
        <tissue evidence="2">Brain</tissue>
    </source>
</reference>
<feature type="region of interest" description="Disordered" evidence="1">
    <location>
        <begin position="1"/>
        <end position="25"/>
    </location>
</feature>
<sequence length="116" mass="13118">QQTRGWSAAVGVQEEEQRGENTALRRTGADGLQVRDILPQPHFLLPVRQNWVRHVHMGQFDLEEVWEDCVDQPNLKPLTKRLNINDVRITIIIIGVKQMVCVLCGLSCGCLNLSFG</sequence>
<reference evidence="2" key="2">
    <citation type="submission" date="2016-06" db="EMBL/GenBank/DDBJ databases">
        <title>The genome of a short-lived fish provides insights into sex chromosome evolution and the genetic control of aging.</title>
        <authorList>
            <person name="Reichwald K."/>
            <person name="Felder M."/>
            <person name="Petzold A."/>
            <person name="Koch P."/>
            <person name="Groth M."/>
            <person name="Platzer M."/>
        </authorList>
    </citation>
    <scope>NUCLEOTIDE SEQUENCE</scope>
    <source>
        <tissue evidence="2">Brain</tissue>
    </source>
</reference>
<evidence type="ECO:0000256" key="1">
    <source>
        <dbReference type="SAM" id="MobiDB-lite"/>
    </source>
</evidence>
<dbReference type="AlphaFoldDB" id="A0A1A8KGW6"/>
<organism evidence="2">
    <name type="scientific">Nothobranchius kuhntae</name>
    <name type="common">Beira killifish</name>
    <dbReference type="NCBI Taxonomy" id="321403"/>
    <lineage>
        <taxon>Eukaryota</taxon>
        <taxon>Metazoa</taxon>
        <taxon>Chordata</taxon>
        <taxon>Craniata</taxon>
        <taxon>Vertebrata</taxon>
        <taxon>Euteleostomi</taxon>
        <taxon>Actinopterygii</taxon>
        <taxon>Neopterygii</taxon>
        <taxon>Teleostei</taxon>
        <taxon>Neoteleostei</taxon>
        <taxon>Acanthomorphata</taxon>
        <taxon>Ovalentaria</taxon>
        <taxon>Atherinomorphae</taxon>
        <taxon>Cyprinodontiformes</taxon>
        <taxon>Nothobranchiidae</taxon>
        <taxon>Nothobranchius</taxon>
    </lineage>
</organism>
<feature type="non-terminal residue" evidence="2">
    <location>
        <position position="1"/>
    </location>
</feature>
<evidence type="ECO:0000313" key="2">
    <source>
        <dbReference type="EMBL" id="SBR30914.1"/>
    </source>
</evidence>
<feature type="non-terminal residue" evidence="2">
    <location>
        <position position="116"/>
    </location>
</feature>
<proteinExistence type="predicted"/>
<accession>A0A1A8KGW6</accession>
<dbReference type="EMBL" id="HAEE01010864">
    <property type="protein sequence ID" value="SBR30914.1"/>
    <property type="molecule type" value="Transcribed_RNA"/>
</dbReference>
<protein>
    <submittedName>
        <fullName evidence="2">Uncharacterized protein</fullName>
    </submittedName>
</protein>
<gene>
    <name evidence="2" type="primary">M91_05994</name>
</gene>
<name>A0A1A8KGW6_NOTKU</name>